<dbReference type="Proteomes" id="UP000252086">
    <property type="component" value="Unassembled WGS sequence"/>
</dbReference>
<dbReference type="CDD" id="cd13604">
    <property type="entry name" value="PBP2_TRAP_ketoacid_lactate_like"/>
    <property type="match status" value="1"/>
</dbReference>
<dbReference type="PANTHER" id="PTHR33376:SF5">
    <property type="entry name" value="EXTRACYTOPLASMIC SOLUTE RECEPTOR PROTEIN"/>
    <property type="match status" value="1"/>
</dbReference>
<gene>
    <name evidence="5" type="ORF">DFP76_103315</name>
</gene>
<dbReference type="PIRSF" id="PIRSF039026">
    <property type="entry name" value="SiaP"/>
    <property type="match status" value="1"/>
</dbReference>
<keyword evidence="6" id="KW-1185">Reference proteome</keyword>
<dbReference type="RefSeq" id="WP_113874013.1">
    <property type="nucleotide sequence ID" value="NZ_QNRF01000003.1"/>
</dbReference>
<keyword evidence="1 4" id="KW-0732">Signal</keyword>
<dbReference type="Gene3D" id="3.40.190.170">
    <property type="entry name" value="Bacterial extracellular solute-binding protein, family 7"/>
    <property type="match status" value="1"/>
</dbReference>
<feature type="binding site" evidence="2">
    <location>
        <position position="180"/>
    </location>
    <ligand>
        <name>substrate</name>
    </ligand>
</feature>
<dbReference type="OrthoDB" id="9769667at2"/>
<dbReference type="NCBIfam" id="NF037995">
    <property type="entry name" value="TRAP_S1"/>
    <property type="match status" value="1"/>
</dbReference>
<evidence type="ECO:0000256" key="1">
    <source>
        <dbReference type="ARBA" id="ARBA00022729"/>
    </source>
</evidence>
<keyword evidence="3" id="KW-0479">Metal-binding</keyword>
<dbReference type="GO" id="GO:0046872">
    <property type="term" value="F:metal ion binding"/>
    <property type="evidence" value="ECO:0007669"/>
    <property type="project" value="UniProtKB-KW"/>
</dbReference>
<dbReference type="GO" id="GO:0031317">
    <property type="term" value="C:tripartite ATP-independent periplasmic transporter complex"/>
    <property type="evidence" value="ECO:0007669"/>
    <property type="project" value="InterPro"/>
</dbReference>
<protein>
    <submittedName>
        <fullName evidence="5">TRAP-type mannitol/chloroaromatic compound transport system substrate-binding protein</fullName>
    </submittedName>
</protein>
<proteinExistence type="predicted"/>
<dbReference type="GO" id="GO:0055085">
    <property type="term" value="P:transmembrane transport"/>
    <property type="evidence" value="ECO:0007669"/>
    <property type="project" value="InterPro"/>
</dbReference>
<evidence type="ECO:0000313" key="5">
    <source>
        <dbReference type="EMBL" id="RBO84041.1"/>
    </source>
</evidence>
<accession>A0A366D1X0</accession>
<reference evidence="5 6" key="1">
    <citation type="submission" date="2018-06" db="EMBL/GenBank/DDBJ databases">
        <title>Genomic Encyclopedia of Type Strains, Phase III (KMG-III): the genomes of soil and plant-associated and newly described type strains.</title>
        <authorList>
            <person name="Whitman W."/>
        </authorList>
    </citation>
    <scope>NUCLEOTIDE SEQUENCE [LARGE SCALE GENOMIC DNA]</scope>
    <source>
        <strain evidence="5 6">CECT 7732</strain>
    </source>
</reference>
<sequence length="357" mass="39359">MFRIKTLVKQTCVAATVATLLATTANATFAAEDKIRWKVQAVFGTHLPGLGDPIIHVAKQLKAATDGQIQFKVYEPGKIVPPFSITEAVRNHQLDAGYAWLGYDQGRIPASALLSAVPFGMEPWEYSAWWYDGEGKKLAEDLYAKHNVHPVLCSIIGPETAGWFKKEVNAMEDLQGLKIRFAGLGGKVLQKAGASVTVLPSGEIFPALEKGAIDATEFSMPAIDKIMGFDKVAKNNYFPGWHQTFTASHLVINKGVWDDLSSATKATIDMACTASTFRALTHGEAIQGKVLAELKDKGIKTRTLNSEMLTGLKKITDQVMSELSAEDEDFKKIYDSQQNFRAEYKEWRKLAYLPLDL</sequence>
<feature type="binding site" evidence="3">
    <location>
        <position position="217"/>
    </location>
    <ligand>
        <name>substrate</name>
    </ligand>
</feature>
<name>A0A366D1X0_9GAMM</name>
<dbReference type="InterPro" id="IPR018389">
    <property type="entry name" value="DctP_fam"/>
</dbReference>
<dbReference type="AlphaFoldDB" id="A0A366D1X0"/>
<dbReference type="InterPro" id="IPR038404">
    <property type="entry name" value="TRAP_DctP_sf"/>
</dbReference>
<evidence type="ECO:0000313" key="6">
    <source>
        <dbReference type="Proteomes" id="UP000252086"/>
    </source>
</evidence>
<feature type="signal peptide" evidence="4">
    <location>
        <begin position="1"/>
        <end position="30"/>
    </location>
</feature>
<feature type="binding site" evidence="3">
    <location>
        <position position="243"/>
    </location>
    <ligand>
        <name>substrate</name>
    </ligand>
</feature>
<dbReference type="Pfam" id="PF03480">
    <property type="entry name" value="DctP"/>
    <property type="match status" value="1"/>
</dbReference>
<dbReference type="Gene3D" id="3.40.190.10">
    <property type="entry name" value="Periplasmic binding protein-like II"/>
    <property type="match status" value="1"/>
</dbReference>
<feature type="binding site" evidence="3">
    <location>
        <position position="218"/>
    </location>
    <ligand>
        <name>Na(+)</name>
        <dbReference type="ChEBI" id="CHEBI:29101"/>
    </ligand>
</feature>
<dbReference type="EMBL" id="QNRF01000003">
    <property type="protein sequence ID" value="RBO84041.1"/>
    <property type="molecule type" value="Genomic_DNA"/>
</dbReference>
<feature type="chain" id="PRO_5016595290" evidence="4">
    <location>
        <begin position="31"/>
        <end position="357"/>
    </location>
</feature>
<evidence type="ECO:0000256" key="3">
    <source>
        <dbReference type="PIRSR" id="PIRSR039026-2"/>
    </source>
</evidence>
<evidence type="ECO:0000256" key="4">
    <source>
        <dbReference type="SAM" id="SignalP"/>
    </source>
</evidence>
<dbReference type="InterPro" id="IPR026289">
    <property type="entry name" value="SBP_TakP-like"/>
</dbReference>
<feature type="binding site" evidence="2">
    <location>
        <position position="159"/>
    </location>
    <ligand>
        <name>substrate</name>
    </ligand>
</feature>
<organism evidence="5 6">
    <name type="scientific">Marinomonas aquiplantarum</name>
    <dbReference type="NCBI Taxonomy" id="491951"/>
    <lineage>
        <taxon>Bacteria</taxon>
        <taxon>Pseudomonadati</taxon>
        <taxon>Pseudomonadota</taxon>
        <taxon>Gammaproteobacteria</taxon>
        <taxon>Oceanospirillales</taxon>
        <taxon>Oceanospirillaceae</taxon>
        <taxon>Marinomonas</taxon>
    </lineage>
</organism>
<evidence type="ECO:0000256" key="2">
    <source>
        <dbReference type="PIRSR" id="PIRSR039026-1"/>
    </source>
</evidence>
<dbReference type="PANTHER" id="PTHR33376">
    <property type="match status" value="1"/>
</dbReference>
<comment type="caution">
    <text evidence="5">The sequence shown here is derived from an EMBL/GenBank/DDBJ whole genome shotgun (WGS) entry which is preliminary data.</text>
</comment>